<feature type="region of interest" description="Disordered" evidence="1">
    <location>
        <begin position="1"/>
        <end position="21"/>
    </location>
</feature>
<feature type="compositionally biased region" description="Basic and acidic residues" evidence="1">
    <location>
        <begin position="7"/>
        <end position="21"/>
    </location>
</feature>
<evidence type="ECO:0000256" key="1">
    <source>
        <dbReference type="SAM" id="MobiDB-lite"/>
    </source>
</evidence>
<keyword evidence="3" id="KW-1185">Reference proteome</keyword>
<dbReference type="AlphaFoldDB" id="A0A197JZD2"/>
<name>A0A197JZD2_9FUNG</name>
<reference evidence="2 3" key="1">
    <citation type="submission" date="2016-05" db="EMBL/GenBank/DDBJ databases">
        <title>Genome sequencing reveals origins of a unique bacterial endosymbiosis in the earliest lineages of terrestrial Fungi.</title>
        <authorList>
            <consortium name="DOE Joint Genome Institute"/>
            <person name="Uehling J."/>
            <person name="Gryganskyi A."/>
            <person name="Hameed K."/>
            <person name="Tschaplinski T."/>
            <person name="Misztal P."/>
            <person name="Wu S."/>
            <person name="Desiro A."/>
            <person name="Vande Pol N."/>
            <person name="Du Z.-Y."/>
            <person name="Zienkiewicz A."/>
            <person name="Zienkiewicz K."/>
            <person name="Morin E."/>
            <person name="Tisserant E."/>
            <person name="Splivallo R."/>
            <person name="Hainaut M."/>
            <person name="Henrissat B."/>
            <person name="Ohm R."/>
            <person name="Kuo A."/>
            <person name="Yan J."/>
            <person name="Lipzen A."/>
            <person name="Nolan M."/>
            <person name="Labutti K."/>
            <person name="Barry K."/>
            <person name="Goldstein A."/>
            <person name="Labbe J."/>
            <person name="Schadt C."/>
            <person name="Tuskan G."/>
            <person name="Grigoriev I."/>
            <person name="Martin F."/>
            <person name="Vilgalys R."/>
            <person name="Bonito G."/>
        </authorList>
    </citation>
    <scope>NUCLEOTIDE SEQUENCE [LARGE SCALE GENOMIC DNA]</scope>
    <source>
        <strain evidence="2 3">AG-77</strain>
    </source>
</reference>
<organism evidence="2 3">
    <name type="scientific">Linnemannia elongata AG-77</name>
    <dbReference type="NCBI Taxonomy" id="1314771"/>
    <lineage>
        <taxon>Eukaryota</taxon>
        <taxon>Fungi</taxon>
        <taxon>Fungi incertae sedis</taxon>
        <taxon>Mucoromycota</taxon>
        <taxon>Mortierellomycotina</taxon>
        <taxon>Mortierellomycetes</taxon>
        <taxon>Mortierellales</taxon>
        <taxon>Mortierellaceae</taxon>
        <taxon>Linnemannia</taxon>
    </lineage>
</organism>
<dbReference type="EMBL" id="KV442033">
    <property type="protein sequence ID" value="OAQ30707.1"/>
    <property type="molecule type" value="Genomic_DNA"/>
</dbReference>
<evidence type="ECO:0000313" key="3">
    <source>
        <dbReference type="Proteomes" id="UP000078512"/>
    </source>
</evidence>
<protein>
    <submittedName>
        <fullName evidence="2">Uncharacterized protein</fullName>
    </submittedName>
</protein>
<gene>
    <name evidence="2" type="ORF">K457DRAFT_1268659</name>
</gene>
<accession>A0A197JZD2</accession>
<proteinExistence type="predicted"/>
<dbReference type="Proteomes" id="UP000078512">
    <property type="component" value="Unassembled WGS sequence"/>
</dbReference>
<feature type="region of interest" description="Disordered" evidence="1">
    <location>
        <begin position="69"/>
        <end position="89"/>
    </location>
</feature>
<sequence>MGLMSMKENRSGKRDQLPEERQDKREEAGACVLCSCVSIGWCVCVQVYLYVKVVGACVPYKFKNNKRGWKEERREGAREMERSQDRGRE</sequence>
<evidence type="ECO:0000313" key="2">
    <source>
        <dbReference type="EMBL" id="OAQ30707.1"/>
    </source>
</evidence>